<proteinExistence type="predicted"/>
<evidence type="ECO:0000259" key="1">
    <source>
        <dbReference type="Pfam" id="PF13470"/>
    </source>
</evidence>
<dbReference type="AlphaFoldDB" id="X1ICX8"/>
<feature type="non-terminal residue" evidence="2">
    <location>
        <position position="64"/>
    </location>
</feature>
<sequence length="64" mass="7116">MAQRVIIDTNVFLNVINREEPHFGPSKELLDLVDAGKVKAVVSVITVAELSTGFYLMGDERGRR</sequence>
<comment type="caution">
    <text evidence="2">The sequence shown here is derived from an EMBL/GenBank/DDBJ whole genome shotgun (WGS) entry which is preliminary data.</text>
</comment>
<name>X1ICX8_9ZZZZ</name>
<feature type="domain" description="PIN" evidence="1">
    <location>
        <begin position="4"/>
        <end position="54"/>
    </location>
</feature>
<protein>
    <recommendedName>
        <fullName evidence="1">PIN domain-containing protein</fullName>
    </recommendedName>
</protein>
<reference evidence="2" key="1">
    <citation type="journal article" date="2014" name="Front. Microbiol.">
        <title>High frequency of phylogenetically diverse reductive dehalogenase-homologous genes in deep subseafloor sedimentary metagenomes.</title>
        <authorList>
            <person name="Kawai M."/>
            <person name="Futagami T."/>
            <person name="Toyoda A."/>
            <person name="Takaki Y."/>
            <person name="Nishi S."/>
            <person name="Hori S."/>
            <person name="Arai W."/>
            <person name="Tsubouchi T."/>
            <person name="Morono Y."/>
            <person name="Uchiyama I."/>
            <person name="Ito T."/>
            <person name="Fujiyama A."/>
            <person name="Inagaki F."/>
            <person name="Takami H."/>
        </authorList>
    </citation>
    <scope>NUCLEOTIDE SEQUENCE</scope>
    <source>
        <strain evidence="2">Expedition CK06-06</strain>
    </source>
</reference>
<dbReference type="InterPro" id="IPR002716">
    <property type="entry name" value="PIN_dom"/>
</dbReference>
<dbReference type="InterPro" id="IPR029060">
    <property type="entry name" value="PIN-like_dom_sf"/>
</dbReference>
<evidence type="ECO:0000313" key="2">
    <source>
        <dbReference type="EMBL" id="GAH55443.1"/>
    </source>
</evidence>
<dbReference type="Gene3D" id="3.40.50.1010">
    <property type="entry name" value="5'-nuclease"/>
    <property type="match status" value="1"/>
</dbReference>
<dbReference type="SUPFAM" id="SSF88723">
    <property type="entry name" value="PIN domain-like"/>
    <property type="match status" value="1"/>
</dbReference>
<gene>
    <name evidence="2" type="ORF">S03H2_40287</name>
</gene>
<dbReference type="EMBL" id="BARU01024971">
    <property type="protein sequence ID" value="GAH55443.1"/>
    <property type="molecule type" value="Genomic_DNA"/>
</dbReference>
<accession>X1ICX8</accession>
<organism evidence="2">
    <name type="scientific">marine sediment metagenome</name>
    <dbReference type="NCBI Taxonomy" id="412755"/>
    <lineage>
        <taxon>unclassified sequences</taxon>
        <taxon>metagenomes</taxon>
        <taxon>ecological metagenomes</taxon>
    </lineage>
</organism>
<dbReference type="Pfam" id="PF13470">
    <property type="entry name" value="PIN_3"/>
    <property type="match status" value="1"/>
</dbReference>